<dbReference type="SMART" id="SM00986">
    <property type="entry name" value="UDG"/>
    <property type="match status" value="1"/>
</dbReference>
<dbReference type="NCBIfam" id="TIGR03914">
    <property type="entry name" value="UDG_fam_dom"/>
    <property type="match status" value="1"/>
</dbReference>
<dbReference type="PANTHER" id="PTHR33693:SF9">
    <property type="entry name" value="TYPE-4 URACIL-DNA GLYCOSYLASE"/>
    <property type="match status" value="1"/>
</dbReference>
<dbReference type="RefSeq" id="WP_094505184.1">
    <property type="nucleotide sequence ID" value="NZ_JBHEEK010000009.1"/>
</dbReference>
<dbReference type="NCBIfam" id="TIGR00758">
    <property type="entry name" value="UDG_fam4"/>
    <property type="match status" value="1"/>
</dbReference>
<dbReference type="InterPro" id="IPR023875">
    <property type="entry name" value="DNA_repair_put"/>
</dbReference>
<dbReference type="InterPro" id="IPR051536">
    <property type="entry name" value="UDG_Type-4/5"/>
</dbReference>
<dbReference type="InterPro" id="IPR005122">
    <property type="entry name" value="Uracil-DNA_glycosylase-like"/>
</dbReference>
<sequence>MSFSVGLAETGTFDAWRQAAKSAISHHIEPQHINWAAQNSLFIEQPLPDACDKTAISTPKAFLDLAHSIVWHSDPERFYLLYEALWRIVHRDGNPLSPVDALGIRLSRMAKNVRRDLHKMHAFLRFREVEPLTERRRFAAWFEPDHNIVEPASSFFVARFSDMDWSILTPQRSVNFENGKLSFQPGAERPNLSSDATEALWATYFTHIFNPARTNARAMLSEMPKKYWKNLPETNLIPEMLKNAEARVGEMREAQASTPRKGAARISERYRVQFETLSDNVEVLDDLQKAIRQCTRCNLCEHATQAVCGAGAEKADLMIVGEQPGDQEDLNGQPFVGPAGQLLRRLMHQAHIAHEHVWLTNAVKHFKFMPRGKRRLHQTPNRDEINHCRWWLRQEITLIKPRVILALGASAAFALTEINKPLSERRGRTETTYDGTIIKFSWHPAYILRVPDKQRHISAEQELLADLVESFHLTKADALHMPQRFVSGA</sequence>
<keyword evidence="3" id="KW-0004">4Fe-4S</keyword>
<dbReference type="Gene3D" id="3.40.470.10">
    <property type="entry name" value="Uracil-DNA glycosylase-like domain"/>
    <property type="match status" value="1"/>
</dbReference>
<evidence type="ECO:0000313" key="11">
    <source>
        <dbReference type="EMBL" id="OYR22014.1"/>
    </source>
</evidence>
<evidence type="ECO:0000259" key="10">
    <source>
        <dbReference type="SMART" id="SM00986"/>
    </source>
</evidence>
<evidence type="ECO:0000256" key="4">
    <source>
        <dbReference type="ARBA" id="ARBA00022723"/>
    </source>
</evidence>
<evidence type="ECO:0000256" key="7">
    <source>
        <dbReference type="ARBA" id="ARBA00023004"/>
    </source>
</evidence>
<dbReference type="EMBL" id="NNRJ01000009">
    <property type="protein sequence ID" value="OYR22014.1"/>
    <property type="molecule type" value="Genomic_DNA"/>
</dbReference>
<dbReference type="InterPro" id="IPR005273">
    <property type="entry name" value="Ura-DNA_glyco_family4"/>
</dbReference>
<keyword evidence="5" id="KW-0227">DNA damage</keyword>
<dbReference type="OrthoDB" id="5290748at2"/>
<evidence type="ECO:0000256" key="2">
    <source>
        <dbReference type="ARBA" id="ARBA00019403"/>
    </source>
</evidence>
<dbReference type="GO" id="GO:0006281">
    <property type="term" value="P:DNA repair"/>
    <property type="evidence" value="ECO:0007669"/>
    <property type="project" value="UniProtKB-KW"/>
</dbReference>
<evidence type="ECO:0000256" key="5">
    <source>
        <dbReference type="ARBA" id="ARBA00022763"/>
    </source>
</evidence>
<keyword evidence="12" id="KW-1185">Reference proteome</keyword>
<dbReference type="CDD" id="cd10030">
    <property type="entry name" value="UDG-F4_TTUDGA_SPO1dp_like"/>
    <property type="match status" value="1"/>
</dbReference>
<gene>
    <name evidence="11" type="ORF">CEV31_0371</name>
</gene>
<evidence type="ECO:0000256" key="9">
    <source>
        <dbReference type="ARBA" id="ARBA00023204"/>
    </source>
</evidence>
<keyword evidence="8" id="KW-0411">Iron-sulfur</keyword>
<dbReference type="InterPro" id="IPR036895">
    <property type="entry name" value="Uracil-DNA_glycosylase-like_sf"/>
</dbReference>
<reference evidence="11 12" key="1">
    <citation type="submission" date="2017-07" db="EMBL/GenBank/DDBJ databases">
        <title>Phylogenetic study on the rhizospheric bacterium Ochrobactrum sp. A44.</title>
        <authorList>
            <person name="Krzyzanowska D.M."/>
            <person name="Ossowicki A."/>
            <person name="Rajewska M."/>
            <person name="Maciag T."/>
            <person name="Kaczynski Z."/>
            <person name="Czerwicka M."/>
            <person name="Jafra S."/>
        </authorList>
    </citation>
    <scope>NUCLEOTIDE SEQUENCE [LARGE SCALE GENOMIC DNA]</scope>
    <source>
        <strain evidence="11 12">DSM 7216</strain>
    </source>
</reference>
<dbReference type="Pfam" id="PF13566">
    <property type="entry name" value="DUF4130"/>
    <property type="match status" value="1"/>
</dbReference>
<evidence type="ECO:0000256" key="1">
    <source>
        <dbReference type="ARBA" id="ARBA00006521"/>
    </source>
</evidence>
<proteinExistence type="inferred from homology"/>
<dbReference type="GO" id="GO:0051539">
    <property type="term" value="F:4 iron, 4 sulfur cluster binding"/>
    <property type="evidence" value="ECO:0007669"/>
    <property type="project" value="UniProtKB-KW"/>
</dbReference>
<organism evidence="11 12">
    <name type="scientific">Brucella thiophenivorans</name>
    <dbReference type="NCBI Taxonomy" id="571255"/>
    <lineage>
        <taxon>Bacteria</taxon>
        <taxon>Pseudomonadati</taxon>
        <taxon>Pseudomonadota</taxon>
        <taxon>Alphaproteobacteria</taxon>
        <taxon>Hyphomicrobiales</taxon>
        <taxon>Brucellaceae</taxon>
        <taxon>Brucella/Ochrobactrum group</taxon>
        <taxon>Brucella</taxon>
    </lineage>
</organism>
<evidence type="ECO:0000256" key="6">
    <source>
        <dbReference type="ARBA" id="ARBA00022801"/>
    </source>
</evidence>
<keyword evidence="9" id="KW-0234">DNA repair</keyword>
<keyword evidence="6" id="KW-0378">Hydrolase</keyword>
<dbReference type="Pfam" id="PF03167">
    <property type="entry name" value="UDG"/>
    <property type="match status" value="1"/>
</dbReference>
<dbReference type="InterPro" id="IPR025404">
    <property type="entry name" value="DUF4130"/>
</dbReference>
<dbReference type="GO" id="GO:0046872">
    <property type="term" value="F:metal ion binding"/>
    <property type="evidence" value="ECO:0007669"/>
    <property type="project" value="UniProtKB-KW"/>
</dbReference>
<dbReference type="GO" id="GO:0097506">
    <property type="term" value="F:deaminated base DNA N-glycosylase activity"/>
    <property type="evidence" value="ECO:0007669"/>
    <property type="project" value="UniProtKB-ARBA"/>
</dbReference>
<dbReference type="AlphaFoldDB" id="A0A256G4J3"/>
<dbReference type="PANTHER" id="PTHR33693">
    <property type="entry name" value="TYPE-5 URACIL-DNA GLYCOSYLASE"/>
    <property type="match status" value="1"/>
</dbReference>
<dbReference type="NCBIfam" id="TIGR03915">
    <property type="entry name" value="SAM_7_link_chp"/>
    <property type="match status" value="1"/>
</dbReference>
<accession>A0A256G4J3</accession>
<dbReference type="Proteomes" id="UP000215590">
    <property type="component" value="Unassembled WGS sequence"/>
</dbReference>
<evidence type="ECO:0000256" key="3">
    <source>
        <dbReference type="ARBA" id="ARBA00022485"/>
    </source>
</evidence>
<keyword evidence="4" id="KW-0479">Metal-binding</keyword>
<comment type="similarity">
    <text evidence="1">Belongs to the uracil-DNA glycosylase (UDG) superfamily. Type 4 (UDGa) family.</text>
</comment>
<keyword evidence="7" id="KW-0408">Iron</keyword>
<dbReference type="SMART" id="SM00987">
    <property type="entry name" value="UreE_C"/>
    <property type="match status" value="1"/>
</dbReference>
<feature type="domain" description="Uracil-DNA glycosylase-like" evidence="10">
    <location>
        <begin position="308"/>
        <end position="464"/>
    </location>
</feature>
<name>A0A256G4J3_9HYPH</name>
<dbReference type="SUPFAM" id="SSF52141">
    <property type="entry name" value="Uracil-DNA glycosylase-like"/>
    <property type="match status" value="1"/>
</dbReference>
<evidence type="ECO:0000313" key="12">
    <source>
        <dbReference type="Proteomes" id="UP000215590"/>
    </source>
</evidence>
<evidence type="ECO:0000256" key="8">
    <source>
        <dbReference type="ARBA" id="ARBA00023014"/>
    </source>
</evidence>
<protein>
    <recommendedName>
        <fullName evidence="2">Type-4 uracil-DNA glycosylase</fullName>
    </recommendedName>
</protein>
<comment type="caution">
    <text evidence="11">The sequence shown here is derived from an EMBL/GenBank/DDBJ whole genome shotgun (WGS) entry which is preliminary data.</text>
</comment>